<sequence>MNAAVIITASFAAATALALGALLVGVLIRVLSGDLPRARRIGRLAFGFLVLQAALWALIGVQLGGGQ</sequence>
<dbReference type="AlphaFoldDB" id="A0A2T4JQQ1"/>
<protein>
    <submittedName>
        <fullName evidence="2">Uncharacterized protein</fullName>
    </submittedName>
</protein>
<keyword evidence="1" id="KW-0812">Transmembrane</keyword>
<feature type="transmembrane region" description="Helical" evidence="1">
    <location>
        <begin position="44"/>
        <end position="64"/>
    </location>
</feature>
<evidence type="ECO:0000313" key="3">
    <source>
        <dbReference type="Proteomes" id="UP000241010"/>
    </source>
</evidence>
<accession>A0A2T4JQQ1</accession>
<keyword evidence="1" id="KW-1133">Transmembrane helix</keyword>
<evidence type="ECO:0000313" key="2">
    <source>
        <dbReference type="EMBL" id="PTE20244.1"/>
    </source>
</evidence>
<keyword evidence="3" id="KW-1185">Reference proteome</keyword>
<proteinExistence type="predicted"/>
<dbReference type="RefSeq" id="WP_107665331.1">
    <property type="nucleotide sequence ID" value="NZ_PZKG01000122.1"/>
</dbReference>
<dbReference type="EMBL" id="PZKG01000122">
    <property type="protein sequence ID" value="PTE20244.1"/>
    <property type="molecule type" value="Genomic_DNA"/>
</dbReference>
<dbReference type="Proteomes" id="UP000241010">
    <property type="component" value="Unassembled WGS sequence"/>
</dbReference>
<gene>
    <name evidence="2" type="ORF">C5F48_18580</name>
</gene>
<evidence type="ECO:0000256" key="1">
    <source>
        <dbReference type="SAM" id="Phobius"/>
    </source>
</evidence>
<organism evidence="2 3">
    <name type="scientific">Cereibacter changlensis JA139</name>
    <dbReference type="NCBI Taxonomy" id="1188249"/>
    <lineage>
        <taxon>Bacteria</taxon>
        <taxon>Pseudomonadati</taxon>
        <taxon>Pseudomonadota</taxon>
        <taxon>Alphaproteobacteria</taxon>
        <taxon>Rhodobacterales</taxon>
        <taxon>Paracoccaceae</taxon>
        <taxon>Cereibacter</taxon>
    </lineage>
</organism>
<feature type="transmembrane region" description="Helical" evidence="1">
    <location>
        <begin position="6"/>
        <end position="32"/>
    </location>
</feature>
<name>A0A2T4JQQ1_9RHOB</name>
<keyword evidence="1" id="KW-0472">Membrane</keyword>
<comment type="caution">
    <text evidence="2">The sequence shown here is derived from an EMBL/GenBank/DDBJ whole genome shotgun (WGS) entry which is preliminary data.</text>
</comment>
<reference evidence="2 3" key="1">
    <citation type="submission" date="2018-03" db="EMBL/GenBank/DDBJ databases">
        <title>Cereibacter changlensis.</title>
        <authorList>
            <person name="Meyer T.E."/>
            <person name="Miller S."/>
            <person name="Lodha T."/>
            <person name="Gandham S."/>
            <person name="Chintalapati S."/>
            <person name="Chintalapati V.R."/>
        </authorList>
    </citation>
    <scope>NUCLEOTIDE SEQUENCE [LARGE SCALE GENOMIC DNA]</scope>
    <source>
        <strain evidence="2 3">JA139</strain>
    </source>
</reference>